<dbReference type="EMBL" id="CP029701">
    <property type="protein sequence ID" value="QHV62021.1"/>
    <property type="molecule type" value="Genomic_DNA"/>
</dbReference>
<dbReference type="Gene3D" id="3.40.50.300">
    <property type="entry name" value="P-loop containing nucleotide triphosphate hydrolases"/>
    <property type="match status" value="1"/>
</dbReference>
<dbReference type="GO" id="GO:0016887">
    <property type="term" value="F:ATP hydrolysis activity"/>
    <property type="evidence" value="ECO:0007669"/>
    <property type="project" value="InterPro"/>
</dbReference>
<dbReference type="InterPro" id="IPR027417">
    <property type="entry name" value="P-loop_NTPase"/>
</dbReference>
<dbReference type="AlphaFoldDB" id="A0AAE6VZT8"/>
<evidence type="ECO:0000313" key="2">
    <source>
        <dbReference type="EMBL" id="QHV62021.1"/>
    </source>
</evidence>
<organism evidence="2 3">
    <name type="scientific">Akkermansia massiliensis</name>
    <dbReference type="NCBI Taxonomy" id="2927224"/>
    <lineage>
        <taxon>Bacteria</taxon>
        <taxon>Pseudomonadati</taxon>
        <taxon>Verrucomicrobiota</taxon>
        <taxon>Verrucomicrobiia</taxon>
        <taxon>Verrucomicrobiales</taxon>
        <taxon>Akkermansiaceae</taxon>
        <taxon>Akkermansia</taxon>
    </lineage>
</organism>
<dbReference type="Proteomes" id="UP000642553">
    <property type="component" value="Chromosome"/>
</dbReference>
<dbReference type="SUPFAM" id="SSF52540">
    <property type="entry name" value="P-loop containing nucleoside triphosphate hydrolases"/>
    <property type="match status" value="1"/>
</dbReference>
<evidence type="ECO:0000313" key="3">
    <source>
        <dbReference type="Proteomes" id="UP000642553"/>
    </source>
</evidence>
<protein>
    <recommendedName>
        <fullName evidence="1">ORC1/DEAH AAA+ ATPase domain-containing protein</fullName>
    </recommendedName>
</protein>
<accession>A0AAE6VZT8</accession>
<dbReference type="InterPro" id="IPR049945">
    <property type="entry name" value="AAA_22"/>
</dbReference>
<evidence type="ECO:0000259" key="1">
    <source>
        <dbReference type="Pfam" id="PF13401"/>
    </source>
</evidence>
<gene>
    <name evidence="2" type="ORF">DMI76_00895</name>
</gene>
<feature type="domain" description="ORC1/DEAH AAA+ ATPase" evidence="1">
    <location>
        <begin position="117"/>
        <end position="236"/>
    </location>
</feature>
<name>A0AAE6VZT8_9BACT</name>
<proteinExistence type="predicted"/>
<sequence>MDRITYTSNDSDPRRFLPAVTSGPYAPEMKLTLAWLLSYAAEHNWTLGDMAALAGVSARTMRSILKGTYEANAEPHLQSLAALRARLAAEQTGEELPFVETKLARYTMDLAEFTRRYHYAAVMIGPTQWGKTEAVKEYARRNPDKVVLVRCPVSVSPTRLLYRISKQIGSPPNMKPEEMIDRILRYLTPDHLLIIDEIHHVLRSDKMGMKGVEQVRELRDMSGCGLLLTATPEFQAAMEDHQLWSGMLKQLSKRNACRVYRLPSVISTEDLRQVWEFYGFPEPDGGLLASVEAAAQDSGYGVITKRMNLARIAASNAGVPVTWDYYLGAIRKLQDMEDGTMPEDI</sequence>
<dbReference type="Pfam" id="PF13401">
    <property type="entry name" value="AAA_22"/>
    <property type="match status" value="1"/>
</dbReference>
<reference evidence="2" key="1">
    <citation type="submission" date="2018-05" db="EMBL/GenBank/DDBJ databases">
        <title>Complete genome sequnece of Akkermansia muciniphila EB-AMDK-40.</title>
        <authorList>
            <person name="Nam Y.-D."/>
            <person name="Chung W.-H."/>
            <person name="Park Y.S."/>
            <person name="Kang J."/>
        </authorList>
    </citation>
    <scope>NUCLEOTIDE SEQUENCE</scope>
    <source>
        <strain evidence="2">EB-AMDK-40</strain>
    </source>
</reference>